<dbReference type="Proteomes" id="UP000177042">
    <property type="component" value="Unassembled WGS sequence"/>
</dbReference>
<organism evidence="3 4">
    <name type="scientific">Candidatus Daviesbacteria bacterium RIFCSPHIGHO2_02_FULL_39_12</name>
    <dbReference type="NCBI Taxonomy" id="1797770"/>
    <lineage>
        <taxon>Bacteria</taxon>
        <taxon>Candidatus Daviesiibacteriota</taxon>
    </lineage>
</organism>
<accession>A0A1F5JBX1</accession>
<gene>
    <name evidence="3" type="ORF">A3C26_00020</name>
</gene>
<name>A0A1F5JBX1_9BACT</name>
<comment type="caution">
    <text evidence="3">The sequence shown here is derived from an EMBL/GenBank/DDBJ whole genome shotgun (WGS) entry which is preliminary data.</text>
</comment>
<keyword evidence="2" id="KW-0812">Transmembrane</keyword>
<sequence>MRQSGFVHPSLIVVLVLIVGIIASLALIRNPQIFKSKAAQDIYNEVYITDSAGQSICQGDRCQTGSSDLYISFNKEGLERIKNESAPKPGIVTQILDNTENTLQAMALDAPQPISGYLAQSPLFGPPDFITRYGLSLDNLDQAVSEAINDNVGYKNDLVSGLSALTGRLFGPQINLLRAVFRLPLDTPDNAVFSIAKNNAPKISYAVKGGLGDISIEPPITEQCNDAKPKTSDVKLICDLLDYQKRFIETGISPECDDPNRNIKYPDLDEICEVQKQFKLKWQNMPAECMKENTELLVKLECAAWQGELRSLQQTANSICNSATSQSSEQRLRCELQKSRIHICDDPALSAKCQNFGVNIDNECQIKDLLCGDTKDQSSPNIGGLQVEAAAKSRKKPPKDELERKAFEVYEKYFGPDWQNILFRYLLIDDVRSATNEDIAQAQQEGGIGWVNTQETDYDGKIIFNTIRIFESAGTDDYALRTEVGEALWNLLENTAVTSEPPMNLKEQTMPQGFRQIRDILKSKGLTVGDVFGQVVDFCRQILDTWGKTYRVQPRDRYSGLSPNSLRDYKSIPEWKSEGFADGIAVEIKIRSGLPLDYREQRVYADLTTGSNKGSMEVIKVVVDAFLPPISRR</sequence>
<proteinExistence type="predicted"/>
<reference evidence="3 4" key="1">
    <citation type="journal article" date="2016" name="Nat. Commun.">
        <title>Thousands of microbial genomes shed light on interconnected biogeochemical processes in an aquifer system.</title>
        <authorList>
            <person name="Anantharaman K."/>
            <person name="Brown C.T."/>
            <person name="Hug L.A."/>
            <person name="Sharon I."/>
            <person name="Castelle C.J."/>
            <person name="Probst A.J."/>
            <person name="Thomas B.C."/>
            <person name="Singh A."/>
            <person name="Wilkins M.J."/>
            <person name="Karaoz U."/>
            <person name="Brodie E.L."/>
            <person name="Williams K.H."/>
            <person name="Hubbard S.S."/>
            <person name="Banfield J.F."/>
        </authorList>
    </citation>
    <scope>NUCLEOTIDE SEQUENCE [LARGE SCALE GENOMIC DNA]</scope>
</reference>
<keyword evidence="2" id="KW-0472">Membrane</keyword>
<evidence type="ECO:0000256" key="2">
    <source>
        <dbReference type="SAM" id="Phobius"/>
    </source>
</evidence>
<feature type="region of interest" description="Disordered" evidence="1">
    <location>
        <begin position="377"/>
        <end position="398"/>
    </location>
</feature>
<dbReference type="EMBL" id="MFCX01000016">
    <property type="protein sequence ID" value="OGE26089.1"/>
    <property type="molecule type" value="Genomic_DNA"/>
</dbReference>
<protein>
    <submittedName>
        <fullName evidence="3">Uncharacterized protein</fullName>
    </submittedName>
</protein>
<evidence type="ECO:0000256" key="1">
    <source>
        <dbReference type="SAM" id="MobiDB-lite"/>
    </source>
</evidence>
<evidence type="ECO:0000313" key="4">
    <source>
        <dbReference type="Proteomes" id="UP000177042"/>
    </source>
</evidence>
<evidence type="ECO:0000313" key="3">
    <source>
        <dbReference type="EMBL" id="OGE26089.1"/>
    </source>
</evidence>
<feature type="transmembrane region" description="Helical" evidence="2">
    <location>
        <begin position="6"/>
        <end position="28"/>
    </location>
</feature>
<keyword evidence="2" id="KW-1133">Transmembrane helix</keyword>
<dbReference type="AlphaFoldDB" id="A0A1F5JBX1"/>